<reference evidence="1 2" key="1">
    <citation type="journal article" date="2022" name="Hortic Res">
        <title>A haplotype resolved chromosomal level avocado genome allows analysis of novel avocado genes.</title>
        <authorList>
            <person name="Nath O."/>
            <person name="Fletcher S.J."/>
            <person name="Hayward A."/>
            <person name="Shaw L.M."/>
            <person name="Masouleh A.K."/>
            <person name="Furtado A."/>
            <person name="Henry R.J."/>
            <person name="Mitter N."/>
        </authorList>
    </citation>
    <scope>NUCLEOTIDE SEQUENCE [LARGE SCALE GENOMIC DNA]</scope>
    <source>
        <strain evidence="2">cv. Hass</strain>
    </source>
</reference>
<evidence type="ECO:0000313" key="2">
    <source>
        <dbReference type="Proteomes" id="UP001234297"/>
    </source>
</evidence>
<evidence type="ECO:0000313" key="1">
    <source>
        <dbReference type="EMBL" id="KAJ8636755.1"/>
    </source>
</evidence>
<dbReference type="EMBL" id="CM056811">
    <property type="protein sequence ID" value="KAJ8636755.1"/>
    <property type="molecule type" value="Genomic_DNA"/>
</dbReference>
<sequence length="771" mass="85921">MLRLYLFTVIASAASKSLPKPKKMHKKKLQQASHHRPIKPIRHGSRTFLLKRNGDIFVLYSKDREKTWLKSREKTWLKSLRLFSYKERDPLVTEARRRCQICNLPLPDKAAVFVVAATVVFRSLPNHFFGVLLCSIVPVVDLKSLLHVCFLKIHGDRPGFTRGRLSGLTSSDGDVRCPLFYIPFPFSSLSTGEDFLKAFRRGFLSSRMEKKKVKIEEGCDLNKQSAGVTSSSSISDESCSFGFKSPGAWSVAETTSPSYRRTTGPIRRAKGGWTQEEDEKLGDAVKLFKGKCWKKIAESFPDRSEVQCLHRWQKVLNPELVKGPWTQEEDDKIVELVSKYGARKWADIAKLVPGRIGKQCRERWHNHLNPTIKKDAWTLEEEFALMKAHQIHGNKWAEIAKILPGRTDNSIKNHWNSSLKKKLDFYLATGTLPPTPKTPMQSDTKNTVKATGKLSIRTNKSLDKIDQTLSGTSDATHAGLTTPHCQPDENCNNQLEPSTTKRPDTDTSTNVPVNGLNNFDSKKWAAEVNHCSNSKHGEIDQTYITGTPKIGSLCYEPVSGNCEASMDTTFSTMFPNMQHVWHSTSLSQSPFGCFTPLAKSVGSSPETAESILRNAAKSFPNTPSILRKRKRETHCTPLKIEVTDGTKVQGSSYTPKVEQTGSNDQVHLGCENASPCESPAGYGNDGVEAFHGKVFSVSPPYRLKSKRTAILKSLEKQLDFTLDEEPLDGSTKSLSFGAVKDCGMDSDASLSRIHGNRLNSNCSHTTKALVT</sequence>
<protein>
    <submittedName>
        <fullName evidence="1">Uncharacterized protein</fullName>
    </submittedName>
</protein>
<gene>
    <name evidence="1" type="ORF">MRB53_011022</name>
</gene>
<comment type="caution">
    <text evidence="1">The sequence shown here is derived from an EMBL/GenBank/DDBJ whole genome shotgun (WGS) entry which is preliminary data.</text>
</comment>
<accession>A0ACC2LTR9</accession>
<keyword evidence="2" id="KW-1185">Reference proteome</keyword>
<proteinExistence type="predicted"/>
<name>A0ACC2LTR9_PERAE</name>
<dbReference type="Proteomes" id="UP001234297">
    <property type="component" value="Chromosome 3"/>
</dbReference>
<organism evidence="1 2">
    <name type="scientific">Persea americana</name>
    <name type="common">Avocado</name>
    <dbReference type="NCBI Taxonomy" id="3435"/>
    <lineage>
        <taxon>Eukaryota</taxon>
        <taxon>Viridiplantae</taxon>
        <taxon>Streptophyta</taxon>
        <taxon>Embryophyta</taxon>
        <taxon>Tracheophyta</taxon>
        <taxon>Spermatophyta</taxon>
        <taxon>Magnoliopsida</taxon>
        <taxon>Magnoliidae</taxon>
        <taxon>Laurales</taxon>
        <taxon>Lauraceae</taxon>
        <taxon>Persea</taxon>
    </lineage>
</organism>